<feature type="transmembrane region" description="Helical" evidence="6">
    <location>
        <begin position="217"/>
        <end position="236"/>
    </location>
</feature>
<feature type="transmembrane region" description="Helical" evidence="6">
    <location>
        <begin position="117"/>
        <end position="138"/>
    </location>
</feature>
<dbReference type="AlphaFoldDB" id="A0A124HG62"/>
<feature type="transmembrane region" description="Helical" evidence="6">
    <location>
        <begin position="92"/>
        <end position="111"/>
    </location>
</feature>
<feature type="transmembrane region" description="Helical" evidence="6">
    <location>
        <begin position="425"/>
        <end position="450"/>
    </location>
</feature>
<dbReference type="SUPFAM" id="SSF103473">
    <property type="entry name" value="MFS general substrate transporter"/>
    <property type="match status" value="2"/>
</dbReference>
<proteinExistence type="predicted"/>
<name>A0A124HG62_9ACTN</name>
<evidence type="ECO:0000256" key="5">
    <source>
        <dbReference type="ARBA" id="ARBA00023251"/>
    </source>
</evidence>
<feature type="domain" description="Major facilitator superfamily (MFS) profile" evidence="7">
    <location>
        <begin position="26"/>
        <end position="564"/>
    </location>
</feature>
<evidence type="ECO:0000256" key="1">
    <source>
        <dbReference type="ARBA" id="ARBA00004651"/>
    </source>
</evidence>
<dbReference type="GO" id="GO:0046677">
    <property type="term" value="P:response to antibiotic"/>
    <property type="evidence" value="ECO:0007669"/>
    <property type="project" value="UniProtKB-KW"/>
</dbReference>
<dbReference type="STRING" id="67386.AQI95_13810"/>
<feature type="transmembrane region" description="Helical" evidence="6">
    <location>
        <begin position="350"/>
        <end position="369"/>
    </location>
</feature>
<dbReference type="Proteomes" id="UP000053127">
    <property type="component" value="Unassembled WGS sequence"/>
</dbReference>
<dbReference type="OrthoDB" id="783189at2"/>
<keyword evidence="9" id="KW-1185">Reference proteome</keyword>
<keyword evidence="4 6" id="KW-0472">Membrane</keyword>
<evidence type="ECO:0000256" key="4">
    <source>
        <dbReference type="ARBA" id="ARBA00023136"/>
    </source>
</evidence>
<dbReference type="Gene3D" id="1.20.1250.20">
    <property type="entry name" value="MFS general substrate transporter like domains"/>
    <property type="match status" value="1"/>
</dbReference>
<dbReference type="PANTHER" id="PTHR42718">
    <property type="entry name" value="MAJOR FACILITATOR SUPERFAMILY MULTIDRUG TRANSPORTER MFSC"/>
    <property type="match status" value="1"/>
</dbReference>
<gene>
    <name evidence="8" type="ORF">AQI95_13810</name>
</gene>
<evidence type="ECO:0000256" key="3">
    <source>
        <dbReference type="ARBA" id="ARBA00022989"/>
    </source>
</evidence>
<dbReference type="EMBL" id="LMWN01000018">
    <property type="protein sequence ID" value="KUN05998.1"/>
    <property type="molecule type" value="Genomic_DNA"/>
</dbReference>
<feature type="transmembrane region" description="Helical" evidence="6">
    <location>
        <begin position="290"/>
        <end position="310"/>
    </location>
</feature>
<evidence type="ECO:0000259" key="7">
    <source>
        <dbReference type="PROSITE" id="PS50850"/>
    </source>
</evidence>
<dbReference type="PANTHER" id="PTHR42718:SF39">
    <property type="entry name" value="ACTINORHODIN TRANSPORTER-RELATED"/>
    <property type="match status" value="1"/>
</dbReference>
<evidence type="ECO:0000256" key="6">
    <source>
        <dbReference type="SAM" id="Phobius"/>
    </source>
</evidence>
<evidence type="ECO:0000256" key="2">
    <source>
        <dbReference type="ARBA" id="ARBA00022692"/>
    </source>
</evidence>
<feature type="transmembrane region" description="Helical" evidence="6">
    <location>
        <begin position="184"/>
        <end position="205"/>
    </location>
</feature>
<feature type="transmembrane region" description="Helical" evidence="6">
    <location>
        <begin position="381"/>
        <end position="404"/>
    </location>
</feature>
<keyword evidence="5" id="KW-0046">Antibiotic resistance</keyword>
<feature type="transmembrane region" description="Helical" evidence="6">
    <location>
        <begin position="150"/>
        <end position="172"/>
    </location>
</feature>
<dbReference type="GO" id="GO:0005886">
    <property type="term" value="C:plasma membrane"/>
    <property type="evidence" value="ECO:0007669"/>
    <property type="project" value="UniProtKB-SubCell"/>
</dbReference>
<organism evidence="8 9">
    <name type="scientific">Streptomyces yokosukanensis</name>
    <dbReference type="NCBI Taxonomy" id="67386"/>
    <lineage>
        <taxon>Bacteria</taxon>
        <taxon>Bacillati</taxon>
        <taxon>Actinomycetota</taxon>
        <taxon>Actinomycetes</taxon>
        <taxon>Kitasatosporales</taxon>
        <taxon>Streptomycetaceae</taxon>
        <taxon>Streptomyces</taxon>
    </lineage>
</organism>
<dbReference type="InterPro" id="IPR036259">
    <property type="entry name" value="MFS_trans_sf"/>
</dbReference>
<dbReference type="RefSeq" id="WP_067122133.1">
    <property type="nucleotide sequence ID" value="NZ_JBFACD010000021.1"/>
</dbReference>
<feature type="transmembrane region" description="Helical" evidence="6">
    <location>
        <begin position="540"/>
        <end position="559"/>
    </location>
</feature>
<accession>A0A124HG62</accession>
<keyword evidence="2 6" id="KW-0812">Transmembrane</keyword>
<dbReference type="InterPro" id="IPR020846">
    <property type="entry name" value="MFS_dom"/>
</dbReference>
<feature type="transmembrane region" description="Helical" evidence="6">
    <location>
        <begin position="242"/>
        <end position="263"/>
    </location>
</feature>
<feature type="transmembrane region" description="Helical" evidence="6">
    <location>
        <begin position="62"/>
        <end position="80"/>
    </location>
</feature>
<reference evidence="8 9" key="1">
    <citation type="submission" date="2015-10" db="EMBL/GenBank/DDBJ databases">
        <title>Draft genome sequence of Streptomyces yokosukanensis DSM 40224, type strain for the species Streptomyces yokosukanensis.</title>
        <authorList>
            <person name="Ruckert C."/>
            <person name="Winkler A."/>
            <person name="Kalinowski J."/>
            <person name="Kampfer P."/>
            <person name="Glaeser S."/>
        </authorList>
    </citation>
    <scope>NUCLEOTIDE SEQUENCE [LARGE SCALE GENOMIC DNA]</scope>
    <source>
        <strain evidence="8 9">DSM 40224</strain>
    </source>
</reference>
<keyword evidence="3 6" id="KW-1133">Transmembrane helix</keyword>
<dbReference type="PROSITE" id="PS50850">
    <property type="entry name" value="MFS"/>
    <property type="match status" value="1"/>
</dbReference>
<dbReference type="GO" id="GO:0022857">
    <property type="term" value="F:transmembrane transporter activity"/>
    <property type="evidence" value="ECO:0007669"/>
    <property type="project" value="InterPro"/>
</dbReference>
<dbReference type="Pfam" id="PF07690">
    <property type="entry name" value="MFS_1"/>
    <property type="match status" value="1"/>
</dbReference>
<dbReference type="Gene3D" id="1.20.1720.10">
    <property type="entry name" value="Multidrug resistance protein D"/>
    <property type="match status" value="1"/>
</dbReference>
<evidence type="ECO:0000313" key="9">
    <source>
        <dbReference type="Proteomes" id="UP000053127"/>
    </source>
</evidence>
<comment type="subcellular location">
    <subcellularLocation>
        <location evidence="1">Cell membrane</location>
        <topology evidence="1">Multi-pass membrane protein</topology>
    </subcellularLocation>
</comment>
<dbReference type="CDD" id="cd17321">
    <property type="entry name" value="MFS_MMR_MDR_like"/>
    <property type="match status" value="1"/>
</dbReference>
<feature type="transmembrane region" description="Helical" evidence="6">
    <location>
        <begin position="322"/>
        <end position="343"/>
    </location>
</feature>
<sequence length="571" mass="59811">MSTTGVASAQAPTTDSPAPYRWRWAALFVILAAEVMDLLDAVVTNIAGPSMRADLGGGASTLQWLAAAYTLSMAVGLVTGGRLGDIHGRRRMFLVGAAGFTLGSLLCAVSVSPEMLIGARVVQGLFGAVMLPQGLGMIKEMFPPKESQKAFGMFGPVMGLSAVCGPILAGWLVDADYFGTGWRMIFLINLPLGAAAFLGALRYLPRGRSGSRPRLDIPGMILVSLAALLLIFPLVQGREYDWPVWTFAMMAASVAVFAVFAVYESRRSKAGRDPLVVPSLFRKRGFSGGMTLGLVFFSTMQGFMLVFNLYTQIGLGYSPLKAGLVMVPWSGGMIVGFGVAQGVTRFGRAVLQAGALVMALGVFGVWLTLDMVGSGVGPWQLVPSLLVTGIGMGLLMAPFFDIVLASVEQHETGSASGTMTAVQQLGGAFGVALLGTVFFGLLGGGIATAVDHRADGLRGQLAAAHVAPAARERVVADLRTCASDRAVAKDPEATPASCARLEKDTRSAVTSPQAGARIPAALQSTASSAFRSGFGTVMQTMLWIIDGMLALTFLLAFLLPRHARPEDAAGH</sequence>
<protein>
    <submittedName>
        <fullName evidence="8">MFS transporter</fullName>
    </submittedName>
</protein>
<dbReference type="InterPro" id="IPR011701">
    <property type="entry name" value="MFS"/>
</dbReference>
<comment type="caution">
    <text evidence="8">The sequence shown here is derived from an EMBL/GenBank/DDBJ whole genome shotgun (WGS) entry which is preliminary data.</text>
</comment>
<evidence type="ECO:0000313" key="8">
    <source>
        <dbReference type="EMBL" id="KUN05998.1"/>
    </source>
</evidence>
<feature type="transmembrane region" description="Helical" evidence="6">
    <location>
        <begin position="24"/>
        <end position="42"/>
    </location>
</feature>